<sequence length="206" mass="22825">MEEAILASNHPKLAPPATLTDPAEGMMDLTTRINQIAANDRQANSYEIRNAIVLAENKQRVRYQNGVTELPISAQQLLAHARRTDYNHRRRLASNLVTQSGSPRPAQACAHHIVALRDEQAEPSRKKLFDWFIAINDADNGVFLPRRAGQSLAGHPAAPQHGPIHTALYHASVYARLRLVPKTEAQTGRSRLRGIKADLLAGVFPW</sequence>
<organism evidence="1 2">
    <name type="scientific">Kinneretia aquatilis</name>
    <dbReference type="NCBI Taxonomy" id="2070761"/>
    <lineage>
        <taxon>Bacteria</taxon>
        <taxon>Pseudomonadati</taxon>
        <taxon>Pseudomonadota</taxon>
        <taxon>Betaproteobacteria</taxon>
        <taxon>Burkholderiales</taxon>
        <taxon>Sphaerotilaceae</taxon>
        <taxon>Roseateles</taxon>
    </lineage>
</organism>
<evidence type="ECO:0000313" key="2">
    <source>
        <dbReference type="Proteomes" id="UP000235916"/>
    </source>
</evidence>
<keyword evidence="2" id="KW-1185">Reference proteome</keyword>
<evidence type="ECO:0000313" key="1">
    <source>
        <dbReference type="EMBL" id="PND38710.1"/>
    </source>
</evidence>
<dbReference type="Pfam" id="PF14412">
    <property type="entry name" value="AHH"/>
    <property type="match status" value="1"/>
</dbReference>
<name>A0A2N8KZ19_9BURK</name>
<proteinExistence type="predicted"/>
<accession>A0A2N8KZ19</accession>
<dbReference type="AlphaFoldDB" id="A0A2N8KZ19"/>
<dbReference type="InterPro" id="IPR032871">
    <property type="entry name" value="AHH_dom_containing"/>
</dbReference>
<gene>
    <name evidence="1" type="ORF">C1O66_15055</name>
</gene>
<dbReference type="OrthoDB" id="6193022at2"/>
<dbReference type="Proteomes" id="UP000235916">
    <property type="component" value="Unassembled WGS sequence"/>
</dbReference>
<dbReference type="EMBL" id="POSP01000003">
    <property type="protein sequence ID" value="PND38710.1"/>
    <property type="molecule type" value="Genomic_DNA"/>
</dbReference>
<reference evidence="1 2" key="1">
    <citation type="submission" date="2018-01" db="EMBL/GenBank/DDBJ databases">
        <title>Draft genome sequence of Paucibacter aquatile CR182 isolated from freshwater of the Nakdong River.</title>
        <authorList>
            <person name="Choi A."/>
            <person name="Chung E.J."/>
        </authorList>
    </citation>
    <scope>NUCLEOTIDE SEQUENCE [LARGE SCALE GENOMIC DNA]</scope>
    <source>
        <strain evidence="1 2">CR182</strain>
    </source>
</reference>
<comment type="caution">
    <text evidence="1">The sequence shown here is derived from an EMBL/GenBank/DDBJ whole genome shotgun (WGS) entry which is preliminary data.</text>
</comment>
<protein>
    <submittedName>
        <fullName evidence="1">Uncharacterized protein</fullName>
    </submittedName>
</protein>